<keyword evidence="7" id="KW-0863">Zinc-finger</keyword>
<keyword evidence="6" id="KW-0479">Metal-binding</keyword>
<evidence type="ECO:0000256" key="4">
    <source>
        <dbReference type="ARBA" id="ARBA00012483"/>
    </source>
</evidence>
<dbReference type="EMBL" id="GL377565">
    <property type="protein sequence ID" value="EFJ38366.1"/>
    <property type="molecule type" value="Genomic_DNA"/>
</dbReference>
<dbReference type="Gramene" id="EFJ38366">
    <property type="protein sequence ID" value="EFJ38366"/>
    <property type="gene ID" value="SELMODRAFT_73860"/>
</dbReference>
<name>D8QPY5_SELML</name>
<dbReference type="SMART" id="SM00184">
    <property type="entry name" value="RING"/>
    <property type="match status" value="1"/>
</dbReference>
<dbReference type="UniPathway" id="UPA00143"/>
<dbReference type="InterPro" id="IPR013083">
    <property type="entry name" value="Znf_RING/FYVE/PHD"/>
</dbReference>
<sequence>MGWKESDLVVDLDPPDEECPICISSLQGDEVVVELSRCNHHFHHKCVTSWFRSRPSCPTCLRPYGIFTGTQPRGSMFVQTQSDWSCAGFPLHGVITINYRFPNGIQGPEHPNPGYHYKGTVRTAFLPDNEEGRDILRLLKIAWERKLVFTVGTSITTGLSNCVIWNGIHHKTQYEGTYGYPDATYLSRVRQELAALGVF</sequence>
<dbReference type="GO" id="GO:0008270">
    <property type="term" value="F:zinc ion binding"/>
    <property type="evidence" value="ECO:0007669"/>
    <property type="project" value="UniProtKB-KW"/>
</dbReference>
<dbReference type="CDD" id="cd09633">
    <property type="entry name" value="Deltex_C"/>
    <property type="match status" value="1"/>
</dbReference>
<evidence type="ECO:0000313" key="10">
    <source>
        <dbReference type="Proteomes" id="UP000001514"/>
    </source>
</evidence>
<keyword evidence="7" id="KW-0862">Zinc</keyword>
<dbReference type="InParanoid" id="D8QPY5"/>
<protein>
    <recommendedName>
        <fullName evidence="4">RING-type E3 ubiquitin transferase</fullName>
        <ecNumber evidence="4">2.3.2.27</ecNumber>
    </recommendedName>
</protein>
<dbReference type="GO" id="GO:0007219">
    <property type="term" value="P:Notch signaling pathway"/>
    <property type="evidence" value="ECO:0000318"/>
    <property type="project" value="GO_Central"/>
</dbReference>
<keyword evidence="5" id="KW-0808">Transferase</keyword>
<dbReference type="STRING" id="88036.D8QPY5"/>
<reference evidence="9 10" key="1">
    <citation type="journal article" date="2011" name="Science">
        <title>The Selaginella genome identifies genetic changes associated with the evolution of vascular plants.</title>
        <authorList>
            <person name="Banks J.A."/>
            <person name="Nishiyama T."/>
            <person name="Hasebe M."/>
            <person name="Bowman J.L."/>
            <person name="Gribskov M."/>
            <person name="dePamphilis C."/>
            <person name="Albert V.A."/>
            <person name="Aono N."/>
            <person name="Aoyama T."/>
            <person name="Ambrose B.A."/>
            <person name="Ashton N.W."/>
            <person name="Axtell M.J."/>
            <person name="Barker E."/>
            <person name="Barker M.S."/>
            <person name="Bennetzen J.L."/>
            <person name="Bonawitz N.D."/>
            <person name="Chapple C."/>
            <person name="Cheng C."/>
            <person name="Correa L.G."/>
            <person name="Dacre M."/>
            <person name="DeBarry J."/>
            <person name="Dreyer I."/>
            <person name="Elias M."/>
            <person name="Engstrom E.M."/>
            <person name="Estelle M."/>
            <person name="Feng L."/>
            <person name="Finet C."/>
            <person name="Floyd S.K."/>
            <person name="Frommer W.B."/>
            <person name="Fujita T."/>
            <person name="Gramzow L."/>
            <person name="Gutensohn M."/>
            <person name="Harholt J."/>
            <person name="Hattori M."/>
            <person name="Heyl A."/>
            <person name="Hirai T."/>
            <person name="Hiwatashi Y."/>
            <person name="Ishikawa M."/>
            <person name="Iwata M."/>
            <person name="Karol K.G."/>
            <person name="Koehler B."/>
            <person name="Kolukisaoglu U."/>
            <person name="Kubo M."/>
            <person name="Kurata T."/>
            <person name="Lalonde S."/>
            <person name="Li K."/>
            <person name="Li Y."/>
            <person name="Litt A."/>
            <person name="Lyons E."/>
            <person name="Manning G."/>
            <person name="Maruyama T."/>
            <person name="Michael T.P."/>
            <person name="Mikami K."/>
            <person name="Miyazaki S."/>
            <person name="Morinaga S."/>
            <person name="Murata T."/>
            <person name="Mueller-Roeber B."/>
            <person name="Nelson D.R."/>
            <person name="Obara M."/>
            <person name="Oguri Y."/>
            <person name="Olmstead R.G."/>
            <person name="Onodera N."/>
            <person name="Petersen B.L."/>
            <person name="Pils B."/>
            <person name="Prigge M."/>
            <person name="Rensing S.A."/>
            <person name="Riano-Pachon D.M."/>
            <person name="Roberts A.W."/>
            <person name="Sato Y."/>
            <person name="Scheller H.V."/>
            <person name="Schulz B."/>
            <person name="Schulz C."/>
            <person name="Shakirov E.V."/>
            <person name="Shibagaki N."/>
            <person name="Shinohara N."/>
            <person name="Shippen D.E."/>
            <person name="Soerensen I."/>
            <person name="Sotooka R."/>
            <person name="Sugimoto N."/>
            <person name="Sugita M."/>
            <person name="Sumikawa N."/>
            <person name="Tanurdzic M."/>
            <person name="Theissen G."/>
            <person name="Ulvskov P."/>
            <person name="Wakazuki S."/>
            <person name="Weng J.K."/>
            <person name="Willats W.W."/>
            <person name="Wipf D."/>
            <person name="Wolf P.G."/>
            <person name="Yang L."/>
            <person name="Zimmer A.D."/>
            <person name="Zhu Q."/>
            <person name="Mitros T."/>
            <person name="Hellsten U."/>
            <person name="Loque D."/>
            <person name="Otillar R."/>
            <person name="Salamov A."/>
            <person name="Schmutz J."/>
            <person name="Shapiro H."/>
            <person name="Lindquist E."/>
            <person name="Lucas S."/>
            <person name="Rokhsar D."/>
            <person name="Grigoriev I.V."/>
        </authorList>
    </citation>
    <scope>NUCLEOTIDE SEQUENCE [LARGE SCALE GENOMIC DNA]</scope>
</reference>
<dbReference type="Gene3D" id="3.30.390.130">
    <property type="match status" value="1"/>
</dbReference>
<dbReference type="HOGENOM" id="CLU_030422_2_0_1"/>
<dbReference type="Pfam" id="PF13639">
    <property type="entry name" value="zf-RING_2"/>
    <property type="match status" value="1"/>
</dbReference>
<dbReference type="InterPro" id="IPR039396">
    <property type="entry name" value="Deltex_C"/>
</dbReference>
<dbReference type="PROSITE" id="PS50089">
    <property type="entry name" value="ZF_RING_2"/>
    <property type="match status" value="1"/>
</dbReference>
<feature type="domain" description="RING-type" evidence="8">
    <location>
        <begin position="19"/>
        <end position="60"/>
    </location>
</feature>
<dbReference type="GO" id="GO:0061630">
    <property type="term" value="F:ubiquitin protein ligase activity"/>
    <property type="evidence" value="ECO:0000318"/>
    <property type="project" value="GO_Central"/>
</dbReference>
<dbReference type="SUPFAM" id="SSF57850">
    <property type="entry name" value="RING/U-box"/>
    <property type="match status" value="1"/>
</dbReference>
<organism evidence="10">
    <name type="scientific">Selaginella moellendorffii</name>
    <name type="common">Spikemoss</name>
    <dbReference type="NCBI Taxonomy" id="88036"/>
    <lineage>
        <taxon>Eukaryota</taxon>
        <taxon>Viridiplantae</taxon>
        <taxon>Streptophyta</taxon>
        <taxon>Embryophyta</taxon>
        <taxon>Tracheophyta</taxon>
        <taxon>Lycopodiopsida</taxon>
        <taxon>Selaginellales</taxon>
        <taxon>Selaginellaceae</taxon>
        <taxon>Selaginella</taxon>
    </lineage>
</organism>
<comment type="catalytic activity">
    <reaction evidence="1">
        <text>S-ubiquitinyl-[E2 ubiquitin-conjugating enzyme]-L-cysteine + [acceptor protein]-L-lysine = [E2 ubiquitin-conjugating enzyme]-L-cysteine + N(6)-ubiquitinyl-[acceptor protein]-L-lysine.</text>
        <dbReference type="EC" id="2.3.2.27"/>
    </reaction>
</comment>
<evidence type="ECO:0000313" key="9">
    <source>
        <dbReference type="EMBL" id="EFJ38366.1"/>
    </source>
</evidence>
<accession>D8QPY5</accession>
<dbReference type="Gene3D" id="3.30.40.10">
    <property type="entry name" value="Zinc/RING finger domain, C3HC4 (zinc finger)"/>
    <property type="match status" value="1"/>
</dbReference>
<dbReference type="AlphaFoldDB" id="D8QPY5"/>
<dbReference type="InterPro" id="IPR039398">
    <property type="entry name" value="Deltex_fam"/>
</dbReference>
<evidence type="ECO:0000259" key="8">
    <source>
        <dbReference type="PROSITE" id="PS50089"/>
    </source>
</evidence>
<keyword evidence="10" id="KW-1185">Reference proteome</keyword>
<evidence type="ECO:0000256" key="5">
    <source>
        <dbReference type="ARBA" id="ARBA00022679"/>
    </source>
</evidence>
<gene>
    <name evidence="9" type="ORF">SELMODRAFT_73860</name>
</gene>
<evidence type="ECO:0000256" key="2">
    <source>
        <dbReference type="ARBA" id="ARBA00004906"/>
    </source>
</evidence>
<dbReference type="EC" id="2.3.2.27" evidence="4"/>
<evidence type="ECO:0000256" key="6">
    <source>
        <dbReference type="ARBA" id="ARBA00022723"/>
    </source>
</evidence>
<dbReference type="GO" id="GO:0016567">
    <property type="term" value="P:protein ubiquitination"/>
    <property type="evidence" value="ECO:0000318"/>
    <property type="project" value="GO_Central"/>
</dbReference>
<dbReference type="OrthoDB" id="9984778at2759"/>
<dbReference type="KEGG" id="smo:SELMODRAFT_73860"/>
<comment type="pathway">
    <text evidence="2">Protein modification; protein ubiquitination.</text>
</comment>
<evidence type="ECO:0000256" key="1">
    <source>
        <dbReference type="ARBA" id="ARBA00000900"/>
    </source>
</evidence>
<dbReference type="InterPro" id="IPR039399">
    <property type="entry name" value="Deltex_C_sf"/>
</dbReference>
<evidence type="ECO:0000256" key="7">
    <source>
        <dbReference type="PROSITE-ProRule" id="PRU00175"/>
    </source>
</evidence>
<dbReference type="GO" id="GO:0005654">
    <property type="term" value="C:nucleoplasm"/>
    <property type="evidence" value="ECO:0000318"/>
    <property type="project" value="GO_Central"/>
</dbReference>
<evidence type="ECO:0000256" key="3">
    <source>
        <dbReference type="ARBA" id="ARBA00009413"/>
    </source>
</evidence>
<dbReference type="PANTHER" id="PTHR12622">
    <property type="entry name" value="DELTEX-RELATED"/>
    <property type="match status" value="1"/>
</dbReference>
<dbReference type="eggNOG" id="ENOG502RGAW">
    <property type="taxonomic scope" value="Eukaryota"/>
</dbReference>
<dbReference type="Proteomes" id="UP000001514">
    <property type="component" value="Unassembled WGS sequence"/>
</dbReference>
<comment type="similarity">
    <text evidence="3">Belongs to the Deltex family.</text>
</comment>
<dbReference type="InterPro" id="IPR001841">
    <property type="entry name" value="Znf_RING"/>
</dbReference>
<proteinExistence type="inferred from homology"/>
<dbReference type="Pfam" id="PF18102">
    <property type="entry name" value="DTC"/>
    <property type="match status" value="1"/>
</dbReference>